<evidence type="ECO:0000259" key="12">
    <source>
        <dbReference type="Pfam" id="PF00117"/>
    </source>
</evidence>
<evidence type="ECO:0000256" key="6">
    <source>
        <dbReference type="ARBA" id="ARBA00023102"/>
    </source>
</evidence>
<evidence type="ECO:0000256" key="9">
    <source>
        <dbReference type="ARBA" id="ARBA00049534"/>
    </source>
</evidence>
<evidence type="ECO:0000313" key="14">
    <source>
        <dbReference type="Proteomes" id="UP000193355"/>
    </source>
</evidence>
<evidence type="ECO:0000256" key="4">
    <source>
        <dbReference type="ARBA" id="ARBA00022801"/>
    </source>
</evidence>
<dbReference type="InterPro" id="IPR029062">
    <property type="entry name" value="Class_I_gatase-like"/>
</dbReference>
<dbReference type="UniPathway" id="UPA00031">
    <property type="reaction ID" value="UER00010"/>
</dbReference>
<dbReference type="SUPFAM" id="SSF52317">
    <property type="entry name" value="Class I glutamine amidotransferase-like"/>
    <property type="match status" value="1"/>
</dbReference>
<dbReference type="GO" id="GO:0005737">
    <property type="term" value="C:cytoplasm"/>
    <property type="evidence" value="ECO:0007669"/>
    <property type="project" value="UniProtKB-SubCell"/>
</dbReference>
<evidence type="ECO:0000256" key="3">
    <source>
        <dbReference type="ARBA" id="ARBA00022605"/>
    </source>
</evidence>
<feature type="active site" description="Nucleophile" evidence="10 11">
    <location>
        <position position="80"/>
    </location>
</feature>
<keyword evidence="14" id="KW-1185">Reference proteome</keyword>
<feature type="active site" evidence="10 11">
    <location>
        <position position="185"/>
    </location>
</feature>
<keyword evidence="3 10" id="KW-0028">Amino-acid biosynthesis</keyword>
<dbReference type="InterPro" id="IPR010139">
    <property type="entry name" value="Imidazole-glycPsynth_HisH"/>
</dbReference>
<evidence type="ECO:0000313" key="13">
    <source>
        <dbReference type="EMBL" id="SMG16958.1"/>
    </source>
</evidence>
<organism evidence="13 14">
    <name type="scientific">Dethiosulfovibrio salsuginis</name>
    <dbReference type="NCBI Taxonomy" id="561720"/>
    <lineage>
        <taxon>Bacteria</taxon>
        <taxon>Thermotogati</taxon>
        <taxon>Synergistota</taxon>
        <taxon>Synergistia</taxon>
        <taxon>Synergistales</taxon>
        <taxon>Dethiosulfovibrionaceae</taxon>
        <taxon>Dethiosulfovibrio</taxon>
    </lineage>
</organism>
<comment type="catalytic activity">
    <reaction evidence="8 10">
        <text>5-[(5-phospho-1-deoxy-D-ribulos-1-ylimino)methylamino]-1-(5-phospho-beta-D-ribosyl)imidazole-4-carboxamide + L-glutamine = D-erythro-1-(imidazol-4-yl)glycerol 3-phosphate + 5-amino-1-(5-phospho-beta-D-ribosyl)imidazole-4-carboxamide + L-glutamate + H(+)</text>
        <dbReference type="Rhea" id="RHEA:24793"/>
        <dbReference type="ChEBI" id="CHEBI:15378"/>
        <dbReference type="ChEBI" id="CHEBI:29985"/>
        <dbReference type="ChEBI" id="CHEBI:58278"/>
        <dbReference type="ChEBI" id="CHEBI:58359"/>
        <dbReference type="ChEBI" id="CHEBI:58475"/>
        <dbReference type="ChEBI" id="CHEBI:58525"/>
        <dbReference type="EC" id="4.3.2.10"/>
    </reaction>
</comment>
<dbReference type="AlphaFoldDB" id="A0A1X7IPJ3"/>
<dbReference type="Proteomes" id="UP000193355">
    <property type="component" value="Unassembled WGS sequence"/>
</dbReference>
<dbReference type="RefSeq" id="WP_085543844.1">
    <property type="nucleotide sequence ID" value="NZ_FXBB01000004.1"/>
</dbReference>
<dbReference type="PROSITE" id="PS51273">
    <property type="entry name" value="GATASE_TYPE_1"/>
    <property type="match status" value="1"/>
</dbReference>
<dbReference type="GO" id="GO:0016829">
    <property type="term" value="F:lyase activity"/>
    <property type="evidence" value="ECO:0007669"/>
    <property type="project" value="UniProtKB-KW"/>
</dbReference>
<evidence type="ECO:0000256" key="2">
    <source>
        <dbReference type="ARBA" id="ARBA00011152"/>
    </source>
</evidence>
<keyword evidence="4 10" id="KW-0378">Hydrolase</keyword>
<comment type="catalytic activity">
    <reaction evidence="9 10">
        <text>L-glutamine + H2O = L-glutamate + NH4(+)</text>
        <dbReference type="Rhea" id="RHEA:15889"/>
        <dbReference type="ChEBI" id="CHEBI:15377"/>
        <dbReference type="ChEBI" id="CHEBI:28938"/>
        <dbReference type="ChEBI" id="CHEBI:29985"/>
        <dbReference type="ChEBI" id="CHEBI:58359"/>
        <dbReference type="EC" id="3.5.1.2"/>
    </reaction>
</comment>
<reference evidence="14" key="1">
    <citation type="submission" date="2017-04" db="EMBL/GenBank/DDBJ databases">
        <authorList>
            <person name="Varghese N."/>
            <person name="Submissions S."/>
        </authorList>
    </citation>
    <scope>NUCLEOTIDE SEQUENCE [LARGE SCALE GENOMIC DNA]</scope>
    <source>
        <strain evidence="14">USBA 82</strain>
    </source>
</reference>
<dbReference type="HAMAP" id="MF_00278">
    <property type="entry name" value="HisH"/>
    <property type="match status" value="1"/>
</dbReference>
<sequence length="204" mass="22630">MTVIVDYGVGNVNSVANMIRHVGGDCEISSDPERILDAHKLILPGVGAFDAGMGALEERGLVDVLSKAVLDRAVPVLGICLGMQLMTRSSQEGALPGLGWINGDVRKFSFDDPKLKVPHMGWNTVDIPRDNPLIVPEERQRFYFVHSYYVSCDNESDVIAKCNYGHDFVAAFARDNVFGVQFHPEKSHRFGMALLRRFMEFSNA</sequence>
<dbReference type="PANTHER" id="PTHR42701:SF1">
    <property type="entry name" value="IMIDAZOLE GLYCEROL PHOSPHATE SYNTHASE SUBUNIT HISH"/>
    <property type="match status" value="1"/>
</dbReference>
<dbReference type="CDD" id="cd01748">
    <property type="entry name" value="GATase1_IGP_Synthase"/>
    <property type="match status" value="1"/>
</dbReference>
<keyword evidence="13" id="KW-0808">Transferase</keyword>
<dbReference type="EMBL" id="FXBB01000004">
    <property type="protein sequence ID" value="SMG16958.1"/>
    <property type="molecule type" value="Genomic_DNA"/>
</dbReference>
<dbReference type="Gene3D" id="3.40.50.880">
    <property type="match status" value="1"/>
</dbReference>
<dbReference type="InterPro" id="IPR017926">
    <property type="entry name" value="GATASE"/>
</dbReference>
<dbReference type="EC" id="4.3.2.10" evidence="10"/>
<comment type="pathway">
    <text evidence="1 10">Amino-acid biosynthesis; L-histidine biosynthesis; L-histidine from 5-phospho-alpha-D-ribose 1-diphosphate: step 5/9.</text>
</comment>
<evidence type="ECO:0000256" key="5">
    <source>
        <dbReference type="ARBA" id="ARBA00022962"/>
    </source>
</evidence>
<dbReference type="OrthoDB" id="9807137at2"/>
<keyword evidence="7 10" id="KW-0456">Lyase</keyword>
<feature type="domain" description="Glutamine amidotransferase" evidence="12">
    <location>
        <begin position="3"/>
        <end position="198"/>
    </location>
</feature>
<dbReference type="Pfam" id="PF00117">
    <property type="entry name" value="GATase"/>
    <property type="match status" value="1"/>
</dbReference>
<proteinExistence type="inferred from homology"/>
<evidence type="ECO:0000256" key="11">
    <source>
        <dbReference type="PIRSR" id="PIRSR000495-1"/>
    </source>
</evidence>
<feature type="active site" evidence="10 11">
    <location>
        <position position="183"/>
    </location>
</feature>
<evidence type="ECO:0000256" key="10">
    <source>
        <dbReference type="HAMAP-Rule" id="MF_00278"/>
    </source>
</evidence>
<comment type="subcellular location">
    <subcellularLocation>
        <location evidence="10">Cytoplasm</location>
    </subcellularLocation>
</comment>
<keyword evidence="10" id="KW-0963">Cytoplasm</keyword>
<evidence type="ECO:0000256" key="8">
    <source>
        <dbReference type="ARBA" id="ARBA00047838"/>
    </source>
</evidence>
<keyword evidence="5 10" id="KW-0315">Glutamine amidotransferase</keyword>
<dbReference type="PANTHER" id="PTHR42701">
    <property type="entry name" value="IMIDAZOLE GLYCEROL PHOSPHATE SYNTHASE SUBUNIT HISH"/>
    <property type="match status" value="1"/>
</dbReference>
<dbReference type="GO" id="GO:0000107">
    <property type="term" value="F:imidazoleglycerol-phosphate synthase activity"/>
    <property type="evidence" value="ECO:0007669"/>
    <property type="project" value="UniProtKB-UniRule"/>
</dbReference>
<evidence type="ECO:0000256" key="1">
    <source>
        <dbReference type="ARBA" id="ARBA00005091"/>
    </source>
</evidence>
<gene>
    <name evidence="10" type="primary">hisH</name>
    <name evidence="13" type="ORF">SAMN06275492_10426</name>
</gene>
<name>A0A1X7IPJ3_9BACT</name>
<evidence type="ECO:0000256" key="7">
    <source>
        <dbReference type="ARBA" id="ARBA00023239"/>
    </source>
</evidence>
<dbReference type="PIRSF" id="PIRSF000495">
    <property type="entry name" value="Amidotransf_hisH"/>
    <property type="match status" value="1"/>
</dbReference>
<dbReference type="EC" id="3.5.1.2" evidence="10"/>
<accession>A0A1X7IPJ3</accession>
<protein>
    <recommendedName>
        <fullName evidence="10">Imidazole glycerol phosphate synthase subunit HisH</fullName>
        <ecNumber evidence="10">4.3.2.10</ecNumber>
    </recommendedName>
    <alternativeName>
        <fullName evidence="10">IGP synthase glutaminase subunit</fullName>
        <ecNumber evidence="10">3.5.1.2</ecNumber>
    </alternativeName>
    <alternativeName>
        <fullName evidence="10">IGP synthase subunit HisH</fullName>
    </alternativeName>
    <alternativeName>
        <fullName evidence="10">ImGP synthase subunit HisH</fullName>
        <shortName evidence="10">IGPS subunit HisH</shortName>
    </alternativeName>
</protein>
<dbReference type="NCBIfam" id="TIGR01855">
    <property type="entry name" value="IMP_synth_hisH"/>
    <property type="match status" value="1"/>
</dbReference>
<dbReference type="GO" id="GO:0004359">
    <property type="term" value="F:glutaminase activity"/>
    <property type="evidence" value="ECO:0007669"/>
    <property type="project" value="UniProtKB-EC"/>
</dbReference>
<dbReference type="STRING" id="561720.SAMN06275492_10426"/>
<comment type="subunit">
    <text evidence="2 10">Heterodimer of HisH and HisF.</text>
</comment>
<comment type="function">
    <text evidence="10">IGPS catalyzes the conversion of PRFAR and glutamine to IGP, AICAR and glutamate. The HisH subunit catalyzes the hydrolysis of glutamine to glutamate and ammonia as part of the synthesis of IGP and AICAR. The resulting ammonia molecule is channeled to the active site of HisF.</text>
</comment>
<keyword evidence="6 10" id="KW-0368">Histidine biosynthesis</keyword>
<dbReference type="GO" id="GO:0000105">
    <property type="term" value="P:L-histidine biosynthetic process"/>
    <property type="evidence" value="ECO:0007669"/>
    <property type="project" value="UniProtKB-UniRule"/>
</dbReference>